<keyword evidence="2" id="KW-1185">Reference proteome</keyword>
<gene>
    <name evidence="1" type="ORF">MF672_038880</name>
</gene>
<comment type="caution">
    <text evidence="1">The sequence shown here is derived from an EMBL/GenBank/DDBJ whole genome shotgun (WGS) entry which is preliminary data.</text>
</comment>
<protein>
    <submittedName>
        <fullName evidence="1">Uncharacterized protein</fullName>
    </submittedName>
</protein>
<name>A0ABT0G5D2_9ACTN</name>
<accession>A0ABT0G5D2</accession>
<reference evidence="1 2" key="1">
    <citation type="submission" date="2022-04" db="EMBL/GenBank/DDBJ databases">
        <title>Genome draft of Actinomadura sp. ATCC 31491.</title>
        <authorList>
            <person name="Shi X."/>
            <person name="Du Y."/>
        </authorList>
    </citation>
    <scope>NUCLEOTIDE SEQUENCE [LARGE SCALE GENOMIC DNA]</scope>
    <source>
        <strain evidence="1 2">ATCC 31491</strain>
    </source>
</reference>
<sequence length="82" mass="9432">MHAEHPESVGVIIEYSLDGGHVWHHGRTLAGWIAEPAYADALRKQRQIVRDSARQEHGDVDRIITRVLREDDERAEVNRPRS</sequence>
<dbReference type="EMBL" id="JAKRKC020000002">
    <property type="protein sequence ID" value="MCK2219719.1"/>
    <property type="molecule type" value="Genomic_DNA"/>
</dbReference>
<dbReference type="Proteomes" id="UP001317259">
    <property type="component" value="Unassembled WGS sequence"/>
</dbReference>
<evidence type="ECO:0000313" key="1">
    <source>
        <dbReference type="EMBL" id="MCK2219719.1"/>
    </source>
</evidence>
<organism evidence="1 2">
    <name type="scientific">Actinomadura luzonensis</name>
    <dbReference type="NCBI Taxonomy" id="2805427"/>
    <lineage>
        <taxon>Bacteria</taxon>
        <taxon>Bacillati</taxon>
        <taxon>Actinomycetota</taxon>
        <taxon>Actinomycetes</taxon>
        <taxon>Streptosporangiales</taxon>
        <taxon>Thermomonosporaceae</taxon>
        <taxon>Actinomadura</taxon>
    </lineage>
</organism>
<proteinExistence type="predicted"/>
<evidence type="ECO:0000313" key="2">
    <source>
        <dbReference type="Proteomes" id="UP001317259"/>
    </source>
</evidence>
<dbReference type="RefSeq" id="WP_242375242.1">
    <property type="nucleotide sequence ID" value="NZ_JAKRKC020000002.1"/>
</dbReference>